<proteinExistence type="predicted"/>
<gene>
    <name evidence="1" type="ORF">VKT23_013858</name>
</gene>
<evidence type="ECO:0000313" key="2">
    <source>
        <dbReference type="Proteomes" id="UP001498398"/>
    </source>
</evidence>
<reference evidence="1 2" key="1">
    <citation type="submission" date="2024-01" db="EMBL/GenBank/DDBJ databases">
        <title>A draft genome for the cacao thread blight pathogen Marasmiellus scandens.</title>
        <authorList>
            <person name="Baruah I.K."/>
            <person name="Leung J."/>
            <person name="Bukari Y."/>
            <person name="Amoako-Attah I."/>
            <person name="Meinhardt L.W."/>
            <person name="Bailey B.A."/>
            <person name="Cohen S.P."/>
        </authorList>
    </citation>
    <scope>NUCLEOTIDE SEQUENCE [LARGE SCALE GENOMIC DNA]</scope>
    <source>
        <strain evidence="1 2">GH-19</strain>
    </source>
</reference>
<name>A0ABR1J4V1_9AGAR</name>
<dbReference type="Proteomes" id="UP001498398">
    <property type="component" value="Unassembled WGS sequence"/>
</dbReference>
<accession>A0ABR1J4V1</accession>
<organism evidence="1 2">
    <name type="scientific">Marasmiellus scandens</name>
    <dbReference type="NCBI Taxonomy" id="2682957"/>
    <lineage>
        <taxon>Eukaryota</taxon>
        <taxon>Fungi</taxon>
        <taxon>Dikarya</taxon>
        <taxon>Basidiomycota</taxon>
        <taxon>Agaricomycotina</taxon>
        <taxon>Agaricomycetes</taxon>
        <taxon>Agaricomycetidae</taxon>
        <taxon>Agaricales</taxon>
        <taxon>Marasmiineae</taxon>
        <taxon>Omphalotaceae</taxon>
        <taxon>Marasmiellus</taxon>
    </lineage>
</organism>
<evidence type="ECO:0000313" key="1">
    <source>
        <dbReference type="EMBL" id="KAK7448100.1"/>
    </source>
</evidence>
<keyword evidence="2" id="KW-1185">Reference proteome</keyword>
<dbReference type="EMBL" id="JBANRG010000039">
    <property type="protein sequence ID" value="KAK7448100.1"/>
    <property type="molecule type" value="Genomic_DNA"/>
</dbReference>
<comment type="caution">
    <text evidence="1">The sequence shown here is derived from an EMBL/GenBank/DDBJ whole genome shotgun (WGS) entry which is preliminary data.</text>
</comment>
<sequence length="276" mass="31118">MRYASNTCASTRPIYDGSHSYPLTLYPSPTKFSSTKPPTSFITPSPASFPQTVTHDISKSMPGSLSTVASPTVPASSSAFNLAELIAESIHVHIHSLDQLKAALQEQLHRPTSDWAWITYDDSLVKDHIVDQINKLDFRRSLRLWIISDHIFVKAMVSKAHEACITEFNKCLEDALRNLARVYNHHDHNLVSFGTASYRVANNEKQPDNCWCPLKRHSSEGPWVVLEVGYSQSTSSLRRNAEWWITYSDYVCVKLQVWKKGLCRQQGSSLLNLPGD</sequence>
<protein>
    <submittedName>
        <fullName evidence="1">Uncharacterized protein</fullName>
    </submittedName>
</protein>